<evidence type="ECO:0000313" key="3">
    <source>
        <dbReference type="EMBL" id="TCT25555.1"/>
    </source>
</evidence>
<evidence type="ECO:0000313" key="4">
    <source>
        <dbReference type="Proteomes" id="UP000294650"/>
    </source>
</evidence>
<dbReference type="Gene3D" id="3.40.50.2000">
    <property type="entry name" value="Glycogen Phosphorylase B"/>
    <property type="match status" value="2"/>
</dbReference>
<dbReference type="GO" id="GO:0071793">
    <property type="term" value="P:bacillithiol biosynthetic process"/>
    <property type="evidence" value="ECO:0007669"/>
    <property type="project" value="InterPro"/>
</dbReference>
<dbReference type="Pfam" id="PF13439">
    <property type="entry name" value="Glyco_transf_4"/>
    <property type="match status" value="1"/>
</dbReference>
<organism evidence="3 4">
    <name type="scientific">Melghiribacillus thermohalophilus</name>
    <dbReference type="NCBI Taxonomy" id="1324956"/>
    <lineage>
        <taxon>Bacteria</taxon>
        <taxon>Bacillati</taxon>
        <taxon>Bacillota</taxon>
        <taxon>Bacilli</taxon>
        <taxon>Bacillales</taxon>
        <taxon>Bacillaceae</taxon>
        <taxon>Melghiribacillus</taxon>
    </lineage>
</organism>
<dbReference type="InterPro" id="IPR050194">
    <property type="entry name" value="Glycosyltransferase_grp1"/>
</dbReference>
<dbReference type="RefSeq" id="WP_132370988.1">
    <property type="nucleotide sequence ID" value="NZ_SMAN01000003.1"/>
</dbReference>
<sequence length="376" mass="42634">MTIKIGIACYASVGGSGIIATELGKMLAEKGYEIHFISSDMPFRLNRVYSNIYFHEVKVNNYPVFQYPPYDLALANKMAEVIDREELDIIHAHYAMPHAICAILARQMIKQNIKIVTTLHGTDITVLGIDPGFKKMIQFGIEQSDCVTAVSNSLKEQTEEMLDIERPIDVVYNFVNEQESVQKRNDELKFQYGIQEHEKVVIHISNFRKVKRVPDVIRVFKQISEHIPSKLLLVGDGPEFCTVNQLVKNLKLEEHVLFLGKQENIFELLSFADLKLLLSEKESFGLVLLEAMACGVPCIGTDVGGIPEVIAHGETGYICPVNDIEGVSDKALSLLSSQELWKRFSQSCVERVKEHFHSNKIISQYENIYQRLLEDD</sequence>
<keyword evidence="4" id="KW-1185">Reference proteome</keyword>
<dbReference type="AlphaFoldDB" id="A0A4V2V2K9"/>
<feature type="domain" description="Glycosyl transferase family 1" evidence="1">
    <location>
        <begin position="186"/>
        <end position="346"/>
    </location>
</feature>
<dbReference type="PANTHER" id="PTHR45947:SF3">
    <property type="entry name" value="SULFOQUINOVOSYL TRANSFERASE SQD2"/>
    <property type="match status" value="1"/>
</dbReference>
<dbReference type="PANTHER" id="PTHR45947">
    <property type="entry name" value="SULFOQUINOVOSYL TRANSFERASE SQD2"/>
    <property type="match status" value="1"/>
</dbReference>
<dbReference type="GO" id="GO:0016757">
    <property type="term" value="F:glycosyltransferase activity"/>
    <property type="evidence" value="ECO:0007669"/>
    <property type="project" value="InterPro"/>
</dbReference>
<dbReference type="Proteomes" id="UP000294650">
    <property type="component" value="Unassembled WGS sequence"/>
</dbReference>
<dbReference type="SUPFAM" id="SSF53756">
    <property type="entry name" value="UDP-Glycosyltransferase/glycogen phosphorylase"/>
    <property type="match status" value="1"/>
</dbReference>
<evidence type="ECO:0000259" key="2">
    <source>
        <dbReference type="Pfam" id="PF13439"/>
    </source>
</evidence>
<name>A0A4V2V2K9_9BACI</name>
<accession>A0A4V2V2K9</accession>
<dbReference type="Pfam" id="PF00534">
    <property type="entry name" value="Glycos_transf_1"/>
    <property type="match status" value="1"/>
</dbReference>
<comment type="caution">
    <text evidence="3">The sequence shown here is derived from an EMBL/GenBank/DDBJ whole genome shotgun (WGS) entry which is preliminary data.</text>
</comment>
<protein>
    <submittedName>
        <fullName evidence="3">N-acetyl-alpha-D-glucosaminyl L-malate synthase BshA</fullName>
    </submittedName>
</protein>
<dbReference type="OrthoDB" id="9810929at2"/>
<gene>
    <name evidence="3" type="ORF">EDD68_103110</name>
</gene>
<evidence type="ECO:0000259" key="1">
    <source>
        <dbReference type="Pfam" id="PF00534"/>
    </source>
</evidence>
<feature type="domain" description="Glycosyltransferase subfamily 4-like N-terminal" evidence="2">
    <location>
        <begin position="13"/>
        <end position="178"/>
    </location>
</feature>
<dbReference type="InterPro" id="IPR028098">
    <property type="entry name" value="Glyco_trans_4-like_N"/>
</dbReference>
<dbReference type="NCBIfam" id="TIGR03999">
    <property type="entry name" value="thiol_BshA"/>
    <property type="match status" value="1"/>
</dbReference>
<proteinExistence type="predicted"/>
<dbReference type="InterPro" id="IPR023881">
    <property type="entry name" value="Thiol_BshA"/>
</dbReference>
<reference evidence="3 4" key="1">
    <citation type="submission" date="2019-03" db="EMBL/GenBank/DDBJ databases">
        <title>Genomic Encyclopedia of Type Strains, Phase IV (KMG-IV): sequencing the most valuable type-strain genomes for metagenomic binning, comparative biology and taxonomic classification.</title>
        <authorList>
            <person name="Goeker M."/>
        </authorList>
    </citation>
    <scope>NUCLEOTIDE SEQUENCE [LARGE SCALE GENOMIC DNA]</scope>
    <source>
        <strain evidence="3 4">DSM 25894</strain>
    </source>
</reference>
<dbReference type="EMBL" id="SMAN01000003">
    <property type="protein sequence ID" value="TCT25555.1"/>
    <property type="molecule type" value="Genomic_DNA"/>
</dbReference>
<dbReference type="InterPro" id="IPR001296">
    <property type="entry name" value="Glyco_trans_1"/>
</dbReference>